<feature type="compositionally biased region" description="Basic and acidic residues" evidence="1">
    <location>
        <begin position="114"/>
        <end position="125"/>
    </location>
</feature>
<evidence type="ECO:0000256" key="1">
    <source>
        <dbReference type="SAM" id="MobiDB-lite"/>
    </source>
</evidence>
<keyword evidence="2" id="KW-0808">Transferase</keyword>
<feature type="compositionally biased region" description="Basic and acidic residues" evidence="1">
    <location>
        <begin position="132"/>
        <end position="158"/>
    </location>
</feature>
<dbReference type="AlphaFoldDB" id="A0A1D6PXQ5"/>
<feature type="compositionally biased region" description="Gly residues" evidence="1">
    <location>
        <begin position="96"/>
        <end position="110"/>
    </location>
</feature>
<gene>
    <name evidence="2" type="ORF">ZEAMMB73_Zm00001d049750</name>
</gene>
<feature type="compositionally biased region" description="Basic and acidic residues" evidence="1">
    <location>
        <begin position="77"/>
        <end position="95"/>
    </location>
</feature>
<protein>
    <submittedName>
        <fullName evidence="2">Pollen receptor-like kinase 4</fullName>
    </submittedName>
</protein>
<name>A0A1D6PXQ5_MAIZE</name>
<reference evidence="2" key="1">
    <citation type="submission" date="2015-12" db="EMBL/GenBank/DDBJ databases">
        <title>Update maize B73 reference genome by single molecule sequencing technologies.</title>
        <authorList>
            <consortium name="Maize Genome Sequencing Project"/>
            <person name="Ware D."/>
        </authorList>
    </citation>
    <scope>NUCLEOTIDE SEQUENCE</scope>
    <source>
        <tissue evidence="2">Seedling</tissue>
    </source>
</reference>
<evidence type="ECO:0000313" key="2">
    <source>
        <dbReference type="EMBL" id="AQK51277.1"/>
    </source>
</evidence>
<proteinExistence type="predicted"/>
<organism evidence="2">
    <name type="scientific">Zea mays</name>
    <name type="common">Maize</name>
    <dbReference type="NCBI Taxonomy" id="4577"/>
    <lineage>
        <taxon>Eukaryota</taxon>
        <taxon>Viridiplantae</taxon>
        <taxon>Streptophyta</taxon>
        <taxon>Embryophyta</taxon>
        <taxon>Tracheophyta</taxon>
        <taxon>Spermatophyta</taxon>
        <taxon>Magnoliopsida</taxon>
        <taxon>Liliopsida</taxon>
        <taxon>Poales</taxon>
        <taxon>Poaceae</taxon>
        <taxon>PACMAD clade</taxon>
        <taxon>Panicoideae</taxon>
        <taxon>Andropogonodae</taxon>
        <taxon>Andropogoneae</taxon>
        <taxon>Tripsacinae</taxon>
        <taxon>Zea</taxon>
    </lineage>
</organism>
<dbReference type="GO" id="GO:0016301">
    <property type="term" value="F:kinase activity"/>
    <property type="evidence" value="ECO:0007669"/>
    <property type="project" value="UniProtKB-KW"/>
</dbReference>
<keyword evidence="2" id="KW-0675">Receptor</keyword>
<accession>A0A1D6PXQ5</accession>
<feature type="region of interest" description="Disordered" evidence="1">
    <location>
        <begin position="68"/>
        <end position="158"/>
    </location>
</feature>
<dbReference type="EMBL" id="CM000780">
    <property type="protein sequence ID" value="AQK51277.1"/>
    <property type="molecule type" value="Genomic_DNA"/>
</dbReference>
<sequence length="187" mass="19257">ARPGIGAARTIDAGQFTRRRQVLAPAGWLPGTGAAAPAHPRDTHWKAADLRPAQGGGALRRAVVVPAEAGAGGGQHRPGDRRGVDAGGRVAEHRGGPGPAGRGGGGQGGDGEADQGRHGVLREQRGQPVGAQDRHREDRGAQGEGAPRRGASDGDRRGLQRCCPQLIIDTNRPGIDIITQILVCFSQ</sequence>
<keyword evidence="2" id="KW-0418">Kinase</keyword>
<feature type="non-terminal residue" evidence="2">
    <location>
        <position position="1"/>
    </location>
</feature>